<keyword evidence="6" id="KW-0800">Toxin</keyword>
<feature type="domain" description="5'-Nucleotidase C-terminal" evidence="12">
    <location>
        <begin position="709"/>
        <end position="871"/>
    </location>
</feature>
<dbReference type="InterPro" id="IPR029052">
    <property type="entry name" value="Metallo-depent_PP-like"/>
</dbReference>
<evidence type="ECO:0000313" key="13">
    <source>
        <dbReference type="EMBL" id="CAB3246868.1"/>
    </source>
</evidence>
<dbReference type="InterPro" id="IPR008334">
    <property type="entry name" value="5'-Nucleotdase_C"/>
</dbReference>
<dbReference type="GO" id="GO:0008253">
    <property type="term" value="F:5'-nucleotidase activity"/>
    <property type="evidence" value="ECO:0007669"/>
    <property type="project" value="UniProtKB-EC"/>
</dbReference>
<dbReference type="PRINTS" id="PR01607">
    <property type="entry name" value="APYRASEFAMLY"/>
</dbReference>
<name>A0A8S1ANP3_ARCPL</name>
<evidence type="ECO:0000256" key="3">
    <source>
        <dbReference type="ARBA" id="ARBA00006654"/>
    </source>
</evidence>
<dbReference type="GO" id="GO:0090729">
    <property type="term" value="F:toxin activity"/>
    <property type="evidence" value="ECO:0007669"/>
    <property type="project" value="UniProtKB-KW"/>
</dbReference>
<proteinExistence type="inferred from homology"/>
<evidence type="ECO:0000256" key="5">
    <source>
        <dbReference type="ARBA" id="ARBA00022525"/>
    </source>
</evidence>
<reference evidence="13 14" key="1">
    <citation type="submission" date="2020-04" db="EMBL/GenBank/DDBJ databases">
        <authorList>
            <person name="Wallbank WR R."/>
            <person name="Pardo Diaz C."/>
            <person name="Kozak K."/>
            <person name="Martin S."/>
            <person name="Jiggins C."/>
            <person name="Moest M."/>
            <person name="Warren A I."/>
            <person name="Byers J.R.P. K."/>
            <person name="Montejo-Kovacevich G."/>
            <person name="Yen C E."/>
        </authorList>
    </citation>
    <scope>NUCLEOTIDE SEQUENCE [LARGE SCALE GENOMIC DNA]</scope>
</reference>
<dbReference type="FunFam" id="3.60.21.10:FF:000020">
    <property type="entry name" value="NT5E isoform 4"/>
    <property type="match status" value="1"/>
</dbReference>
<evidence type="ECO:0000256" key="8">
    <source>
        <dbReference type="ARBA" id="ARBA00022729"/>
    </source>
</evidence>
<dbReference type="PANTHER" id="PTHR11575">
    <property type="entry name" value="5'-NUCLEOTIDASE-RELATED"/>
    <property type="match status" value="1"/>
</dbReference>
<comment type="caution">
    <text evidence="13">The sequence shown here is derived from an EMBL/GenBank/DDBJ whole genome shotgun (WGS) entry which is preliminary data.</text>
</comment>
<gene>
    <name evidence="13" type="ORF">APLA_LOCUS11660</name>
</gene>
<dbReference type="GO" id="GO:0005615">
    <property type="term" value="C:extracellular space"/>
    <property type="evidence" value="ECO:0007669"/>
    <property type="project" value="UniProtKB-ARBA"/>
</dbReference>
<evidence type="ECO:0000256" key="7">
    <source>
        <dbReference type="ARBA" id="ARBA00022723"/>
    </source>
</evidence>
<dbReference type="SUPFAM" id="SSF56300">
    <property type="entry name" value="Metallo-dependent phosphatases"/>
    <property type="match status" value="3"/>
</dbReference>
<keyword evidence="7" id="KW-0479">Metal-binding</keyword>
<evidence type="ECO:0000256" key="6">
    <source>
        <dbReference type="ARBA" id="ARBA00022656"/>
    </source>
</evidence>
<dbReference type="FunFam" id="3.90.780.10:FF:000001">
    <property type="entry name" value="NT5E isoform 3"/>
    <property type="match status" value="1"/>
</dbReference>
<dbReference type="GO" id="GO:0046872">
    <property type="term" value="F:metal ion binding"/>
    <property type="evidence" value="ECO:0007669"/>
    <property type="project" value="UniProtKB-KW"/>
</dbReference>
<evidence type="ECO:0000259" key="12">
    <source>
        <dbReference type="Pfam" id="PF02872"/>
    </source>
</evidence>
<evidence type="ECO:0000256" key="9">
    <source>
        <dbReference type="ARBA" id="ARBA00022741"/>
    </source>
</evidence>
<keyword evidence="4" id="KW-1201">Platelet aggregation inhibiting toxin</keyword>
<dbReference type="GO" id="GO:0005886">
    <property type="term" value="C:plasma membrane"/>
    <property type="evidence" value="ECO:0007669"/>
    <property type="project" value="TreeGrafter"/>
</dbReference>
<evidence type="ECO:0000256" key="4">
    <source>
        <dbReference type="ARBA" id="ARBA00022442"/>
    </source>
</evidence>
<dbReference type="Gene3D" id="3.60.21.10">
    <property type="match status" value="3"/>
</dbReference>
<accession>A0A8S1ANP3</accession>
<keyword evidence="11" id="KW-1199">Hemostasis impairing toxin</keyword>
<comment type="similarity">
    <text evidence="3">Belongs to the 5'-nucleotidase family.</text>
</comment>
<dbReference type="PANTHER" id="PTHR11575:SF24">
    <property type="entry name" value="5'-NUCLEOTIDASE"/>
    <property type="match status" value="1"/>
</dbReference>
<dbReference type="InterPro" id="IPR036907">
    <property type="entry name" value="5'-Nucleotdase_C_sf"/>
</dbReference>
<evidence type="ECO:0000256" key="10">
    <source>
        <dbReference type="ARBA" id="ARBA00022801"/>
    </source>
</evidence>
<sequence>MPAEFADMKPKRVLINDTTFDRLLQSLGNHEFDTGVHGLAPFIQNVTCPVLSANLILTKVPELEQLTNLKKSIVIEVAERRIGIVGYLTPDTKRLAVPNDVEYTDEILAIRKEVQKLQNEGIDIIIALGHSGYPKDLEIAREVEGVDLVIGGHTNTFLWNGTSPDSEHSQGPYPTYLVQESGKSVAVVQAYAYTKYLGKLHLTFNSNGDLINADGTPILLDNKIPQDSDVLEIINKYRNSLYNITEEVVGYTSVLLDGASCSRKECNLGNLITDAMIFRYAIDYTGEHWTDAPIAIIQAGGIRASISHVKMPANITQGELLTVMPFEGPLVTVTVNGSTLIKMIQHSVNNYNDLEASGPFLQYSGIKVVYDINKPKGSRLIKAEARCWACDVPSYSKIIDKDVYKVIMPGFVAIGGDGYKMFSGLPTKTLGYSELVATQYYIKRHSPIYTQIEGRITLLTDNFQPNTNSSSYISLGNHEFDEAVEGVVPFIRNLSSPVLAANLILDEVPELQNETNLFKSIIITKNSIKIGIIGYLTPETKYLAPKNKVEYEDEVLAIRKEVQNLKKQSVNIFIALGHSGIVKDLIIAKEVEDLDIVIGGHSNTFLWNSNTTLEKPETPEGPYPIEIKQTSGRTVRVVQAYAYTKYMGKLHLIFDSQGEIITCDGLPILLDQQIPRDPELLQTINKYKKDVDRINNEVVGQSLVFLNGLCRLRECNIGDIITDAMLNFTREKYHKQYPNVNIAVVHGGRIRTSITHSGSPFTLTRGDWITALPFSTTLSIITMNGTILKQSLEHSVSTWRTVDSTGQFQQISGMEVVYDLARPVGSRVVIAKAVCSNCSIDTKVEIKDDSEYKVLMPSFMADGGDGFTMFGNLSQEVLPYNELDSLLYYLNKYSPIKPQLDGRIKILNEDKIVNKADISIDNIHFIPSSGCLGNHELDDGVDGVIPFIRNLSSPVLAANLILDKVPELQKEKNLHKSIIITKDNKKIGIIGYLTPETKYLAAKNKVEYEDEILAIRKEIQHLKKQNVNILIALGHSGIVKDLIIAKEVEDLDIVIGGHSNTFLWNGNATSEKPETPQGPYPIEVKQASGRKVRVVQAYAYTKYIGKLHLIFDSQGEIIACDGLPILLDQQIPRDPELLQTLQNYKKDIDQINNEVVGQSLVFLDGFCRLRECNIGDLITDAMLNFTRENYPQQYRGVHIASITGGVIRSSIIDNNRSPFPLTRGDWINVLPFLNTLCIVTMNGSTLKQSLEHSVSTWSTVDKTGQFQQISGMEVVYDLARPVGSRVLIAKAVCSNCSGDTKLEIEDHYEYKVVMPLFIADGGDGYVMFENLSKDILPHSELDSVLYFVNKYSPIEPQLDGRIKIVNEDKVDNSADISIQNISIKPSSGDVPTINLKFYYVVLFMYFPNIYLHGF</sequence>
<comment type="catalytic activity">
    <reaction evidence="1">
        <text>a ribonucleoside 5'-phosphate + H2O = a ribonucleoside + phosphate</text>
        <dbReference type="Rhea" id="RHEA:12484"/>
        <dbReference type="ChEBI" id="CHEBI:15377"/>
        <dbReference type="ChEBI" id="CHEBI:18254"/>
        <dbReference type="ChEBI" id="CHEBI:43474"/>
        <dbReference type="ChEBI" id="CHEBI:58043"/>
        <dbReference type="EC" id="3.1.3.5"/>
    </reaction>
</comment>
<dbReference type="GO" id="GO:0006196">
    <property type="term" value="P:AMP catabolic process"/>
    <property type="evidence" value="ECO:0007669"/>
    <property type="project" value="TreeGrafter"/>
</dbReference>
<evidence type="ECO:0000313" key="14">
    <source>
        <dbReference type="Proteomes" id="UP000494256"/>
    </source>
</evidence>
<dbReference type="Gene3D" id="3.90.780.10">
    <property type="entry name" value="5'-Nucleotidase, C-terminal domain"/>
    <property type="match status" value="3"/>
</dbReference>
<dbReference type="Pfam" id="PF02872">
    <property type="entry name" value="5_nucleotid_C"/>
    <property type="match status" value="3"/>
</dbReference>
<dbReference type="Proteomes" id="UP000494256">
    <property type="component" value="Unassembled WGS sequence"/>
</dbReference>
<dbReference type="SUPFAM" id="SSF55816">
    <property type="entry name" value="5'-nucleotidase (syn. UDP-sugar hydrolase), C-terminal domain"/>
    <property type="match status" value="3"/>
</dbReference>
<evidence type="ECO:0000256" key="2">
    <source>
        <dbReference type="ARBA" id="ARBA00004613"/>
    </source>
</evidence>
<feature type="domain" description="5'-Nucleotidase C-terminal" evidence="12">
    <location>
        <begin position="248"/>
        <end position="423"/>
    </location>
</feature>
<protein>
    <recommendedName>
        <fullName evidence="12">5'-Nucleotidase C-terminal domain-containing protein</fullName>
    </recommendedName>
</protein>
<dbReference type="OrthoDB" id="289038at2759"/>
<organism evidence="13 14">
    <name type="scientific">Arctia plantaginis</name>
    <name type="common">Wood tiger moth</name>
    <name type="synonym">Phalaena plantaginis</name>
    <dbReference type="NCBI Taxonomy" id="874455"/>
    <lineage>
        <taxon>Eukaryota</taxon>
        <taxon>Metazoa</taxon>
        <taxon>Ecdysozoa</taxon>
        <taxon>Arthropoda</taxon>
        <taxon>Hexapoda</taxon>
        <taxon>Insecta</taxon>
        <taxon>Pterygota</taxon>
        <taxon>Neoptera</taxon>
        <taxon>Endopterygota</taxon>
        <taxon>Lepidoptera</taxon>
        <taxon>Glossata</taxon>
        <taxon>Ditrysia</taxon>
        <taxon>Noctuoidea</taxon>
        <taxon>Erebidae</taxon>
        <taxon>Arctiinae</taxon>
        <taxon>Arctia</taxon>
    </lineage>
</organism>
<keyword evidence="9" id="KW-0547">Nucleotide-binding</keyword>
<comment type="subcellular location">
    <subcellularLocation>
        <location evidence="2">Secreted</location>
    </subcellularLocation>
</comment>
<keyword evidence="10" id="KW-0378">Hydrolase</keyword>
<evidence type="ECO:0000256" key="1">
    <source>
        <dbReference type="ARBA" id="ARBA00000815"/>
    </source>
</evidence>
<keyword evidence="8" id="KW-0732">Signal</keyword>
<dbReference type="FunFam" id="3.90.780.10:FF:000004">
    <property type="entry name" value="UDP-sugar hydrolase, putative"/>
    <property type="match status" value="1"/>
</dbReference>
<evidence type="ECO:0000256" key="11">
    <source>
        <dbReference type="ARBA" id="ARBA00023240"/>
    </source>
</evidence>
<keyword evidence="5" id="KW-0964">Secreted</keyword>
<feature type="domain" description="5'-Nucleotidase C-terminal" evidence="12">
    <location>
        <begin position="1157"/>
        <end position="1329"/>
    </location>
</feature>
<dbReference type="EMBL" id="CADEBD010000334">
    <property type="protein sequence ID" value="CAB3246868.1"/>
    <property type="molecule type" value="Genomic_DNA"/>
</dbReference>
<dbReference type="InterPro" id="IPR006179">
    <property type="entry name" value="5_nucleotidase/apyrase"/>
</dbReference>
<dbReference type="GO" id="GO:0000166">
    <property type="term" value="F:nucleotide binding"/>
    <property type="evidence" value="ECO:0007669"/>
    <property type="project" value="UniProtKB-KW"/>
</dbReference>